<dbReference type="EMBL" id="CP113361">
    <property type="protein sequence ID" value="WAI00846.1"/>
    <property type="molecule type" value="Genomic_DNA"/>
</dbReference>
<name>A0A9X9S3G5_METOG</name>
<dbReference type="AlphaFoldDB" id="A0A9X9S3G5"/>
<dbReference type="KEGG" id="mou:OU421_10545"/>
<sequence>MKKALYICFTGIDGSGKTTVSKKLQTEYASRGFSTRYLHNRYNPVLLYIPNLIGKKLFLSKSDYYKNYINHSNAKKEIFKNSLLSNIYQNLLIIDYFLQTYPSLIYSLIKYDIVISDRYIYDTVLTDLAVDFNNSDEKNRSILSRSFNFFPKPSLCFFIDIPEDIAFKRKNDTPSIDYLIDRKNQYLMVSKENDMIIINGNQELNTEIKDVKKVIDEKILCR</sequence>
<evidence type="ECO:0008006" key="3">
    <source>
        <dbReference type="Google" id="ProtNLM"/>
    </source>
</evidence>
<dbReference type="InterPro" id="IPR027417">
    <property type="entry name" value="P-loop_NTPase"/>
</dbReference>
<keyword evidence="2" id="KW-1185">Reference proteome</keyword>
<reference evidence="1" key="1">
    <citation type="submission" date="2022-11" db="EMBL/GenBank/DDBJ databases">
        <title>Complete genome sequence of Methanogenium organophilum DSM 3596.</title>
        <authorList>
            <person name="Chen S.-C."/>
            <person name="Lai S.-J."/>
            <person name="You Y.-T."/>
        </authorList>
    </citation>
    <scope>NUCLEOTIDE SEQUENCE</scope>
    <source>
        <strain evidence="1">DSM 3596</strain>
    </source>
</reference>
<dbReference type="GeneID" id="76835545"/>
<dbReference type="SUPFAM" id="SSF52540">
    <property type="entry name" value="P-loop containing nucleoside triphosphate hydrolases"/>
    <property type="match status" value="1"/>
</dbReference>
<protein>
    <recommendedName>
        <fullName evidence="3">Thymidylate kinase</fullName>
    </recommendedName>
</protein>
<dbReference type="Gene3D" id="3.40.50.300">
    <property type="entry name" value="P-loop containing nucleotide triphosphate hydrolases"/>
    <property type="match status" value="1"/>
</dbReference>
<dbReference type="RefSeq" id="WP_268186051.1">
    <property type="nucleotide sequence ID" value="NZ_CP113361.1"/>
</dbReference>
<accession>A0A9X9S3G5</accession>
<dbReference type="Proteomes" id="UP001163096">
    <property type="component" value="Chromosome"/>
</dbReference>
<evidence type="ECO:0000313" key="1">
    <source>
        <dbReference type="EMBL" id="WAI00846.1"/>
    </source>
</evidence>
<organism evidence="1 2">
    <name type="scientific">Methanogenium organophilum</name>
    <dbReference type="NCBI Taxonomy" id="2199"/>
    <lineage>
        <taxon>Archaea</taxon>
        <taxon>Methanobacteriati</taxon>
        <taxon>Methanobacteriota</taxon>
        <taxon>Stenosarchaea group</taxon>
        <taxon>Methanomicrobia</taxon>
        <taxon>Methanomicrobiales</taxon>
        <taxon>Methanomicrobiaceae</taxon>
        <taxon>Methanogenium</taxon>
    </lineage>
</organism>
<proteinExistence type="predicted"/>
<gene>
    <name evidence="1" type="ORF">OU421_10545</name>
</gene>
<evidence type="ECO:0000313" key="2">
    <source>
        <dbReference type="Proteomes" id="UP001163096"/>
    </source>
</evidence>